<feature type="transmembrane region" description="Helical" evidence="2">
    <location>
        <begin position="316"/>
        <end position="334"/>
    </location>
</feature>
<dbReference type="Pfam" id="PF13857">
    <property type="entry name" value="Ank_5"/>
    <property type="match status" value="1"/>
</dbReference>
<feature type="domain" description="PGG" evidence="3">
    <location>
        <begin position="316"/>
        <end position="388"/>
    </location>
</feature>
<keyword evidence="1" id="KW-0040">ANK repeat</keyword>
<dbReference type="SUPFAM" id="SSF48403">
    <property type="entry name" value="Ankyrin repeat"/>
    <property type="match status" value="2"/>
</dbReference>
<dbReference type="PANTHER" id="PTHR24128">
    <property type="entry name" value="HOMEOBOX PROTEIN WARIAI"/>
    <property type="match status" value="1"/>
</dbReference>
<feature type="transmembrane region" description="Helical" evidence="2">
    <location>
        <begin position="774"/>
        <end position="795"/>
    </location>
</feature>
<keyword evidence="5" id="KW-1185">Reference proteome</keyword>
<dbReference type="EMBL" id="JAIQCV010000009">
    <property type="protein sequence ID" value="KAH1064616.1"/>
    <property type="molecule type" value="Genomic_DNA"/>
</dbReference>
<dbReference type="Gene3D" id="1.25.40.20">
    <property type="entry name" value="Ankyrin repeat-containing domain"/>
    <property type="match status" value="2"/>
</dbReference>
<sequence length="881" mass="100110">MLSNKIPAAIYTDISNNLPHPHHFQYHSFSSLKLEFIAISIDPRLSEAARLANIDAFYALIREDRYMLDRIDQIPLVHTPLHIAAHEGQIHFAMEMMNLKPSFARKLNPDGFSPMHSALRNGQIKLVLRLLKADKDLVRVKGREGMTPLHCVVTMGNSNMLIEFLEACPECIEDVTVLNETALHFALKNDQIEAFNLLIGWLLWNRRKGAFALEQKVVNWRDNDDDTALHIAAKKELRQELQLLLKSFIPSRIDVKAKNSEGLTALEIIQNVQRQATDSAEDDITTKIKRFKKKVNIFEATSMGLTRARTNLSGEMLNATLVVTALVITAIYQSSLSPPGGVWRADNNDSSTTGTTIMTLNTYCGYCVFNCMTYGLSITLTVFVLSNLPSLLLIPLYFLGVSYFFFMTVTSPSAIFWNVNSNLTLIFFYLLFFISMANSYIHSTNYKEFRSLRDLPLLFSTSHHFQYHSFSSLKLKLMDISIDPRLSEAARSGNIDAFYALIQEDPYMLDRIDQIPFVHTPLHIAAHEGQIHFAMEMMNLKPSFARKLNRDGFSPMHLALRNGQIKLVLRLLKADKDLVRVKGREGMTPLHCVVTMANSNLLIEFLEACPECIEDVTVLNETALHLALKNDQTEAFNLLIRWLQKNRRKGALALEKKVVNWRENNDNTMLHIAASKGSYQELQRVLDSFVLFNIDLKAKNSQGLTALEIIHNIQGQAVNSAEDDTTTTKIKRLKKKVHNYEILSRSAARSRANLSAEMLNAILAPSAFLSQGNISFMIVFCVAPYLAAVVVVLLLQDQESSSNYEEWINLRKALSGAIGIAQRWRFLILPLFIAEHLCFRFFARYSFFPMFVFYFSPRLIYWASPTFCGGRNVGIAERLRR</sequence>
<proteinExistence type="predicted"/>
<dbReference type="AlphaFoldDB" id="A0A9D3UY83"/>
<feature type="non-terminal residue" evidence="4">
    <location>
        <position position="881"/>
    </location>
</feature>
<gene>
    <name evidence="4" type="ORF">J1N35_029603</name>
</gene>
<dbReference type="PROSITE" id="PS50088">
    <property type="entry name" value="ANK_REPEAT"/>
    <property type="match status" value="2"/>
</dbReference>
<keyword evidence="2" id="KW-0472">Membrane</keyword>
<evidence type="ECO:0000313" key="4">
    <source>
        <dbReference type="EMBL" id="KAH1064616.1"/>
    </source>
</evidence>
<keyword evidence="2" id="KW-0812">Transmembrane</keyword>
<dbReference type="InterPro" id="IPR026961">
    <property type="entry name" value="PGG_dom"/>
</dbReference>
<dbReference type="Pfam" id="PF13962">
    <property type="entry name" value="PGG"/>
    <property type="match status" value="1"/>
</dbReference>
<accession>A0A9D3UY83</accession>
<evidence type="ECO:0000313" key="5">
    <source>
        <dbReference type="Proteomes" id="UP000828251"/>
    </source>
</evidence>
<dbReference type="PROSITE" id="PS50297">
    <property type="entry name" value="ANK_REP_REGION"/>
    <property type="match status" value="2"/>
</dbReference>
<keyword evidence="2" id="KW-1133">Transmembrane helix</keyword>
<dbReference type="SMART" id="SM00248">
    <property type="entry name" value="ANK"/>
    <property type="match status" value="11"/>
</dbReference>
<dbReference type="PANTHER" id="PTHR24128:SF60">
    <property type="entry name" value="ALPHA-LATROTOXIN-LHE1A-LIKE"/>
    <property type="match status" value="1"/>
</dbReference>
<dbReference type="OrthoDB" id="674805at2759"/>
<feature type="transmembrane region" description="Helical" evidence="2">
    <location>
        <begin position="396"/>
        <end position="417"/>
    </location>
</feature>
<comment type="caution">
    <text evidence="4">The sequence shown here is derived from an EMBL/GenBank/DDBJ whole genome shotgun (WGS) entry which is preliminary data.</text>
</comment>
<evidence type="ECO:0000259" key="3">
    <source>
        <dbReference type="Pfam" id="PF13962"/>
    </source>
</evidence>
<evidence type="ECO:0000256" key="2">
    <source>
        <dbReference type="SAM" id="Phobius"/>
    </source>
</evidence>
<dbReference type="InterPro" id="IPR002110">
    <property type="entry name" value="Ankyrin_rpt"/>
</dbReference>
<reference evidence="4 5" key="1">
    <citation type="journal article" date="2021" name="Plant Biotechnol. J.">
        <title>Multi-omics assisted identification of the key and species-specific regulatory components of drought-tolerant mechanisms in Gossypium stocksii.</title>
        <authorList>
            <person name="Yu D."/>
            <person name="Ke L."/>
            <person name="Zhang D."/>
            <person name="Wu Y."/>
            <person name="Sun Y."/>
            <person name="Mei J."/>
            <person name="Sun J."/>
            <person name="Sun Y."/>
        </authorList>
    </citation>
    <scope>NUCLEOTIDE SEQUENCE [LARGE SCALE GENOMIC DNA]</scope>
    <source>
        <strain evidence="5">cv. E1</strain>
        <tissue evidence="4">Leaf</tissue>
    </source>
</reference>
<dbReference type="InterPro" id="IPR036770">
    <property type="entry name" value="Ankyrin_rpt-contain_sf"/>
</dbReference>
<organism evidence="4 5">
    <name type="scientific">Gossypium stocksii</name>
    <dbReference type="NCBI Taxonomy" id="47602"/>
    <lineage>
        <taxon>Eukaryota</taxon>
        <taxon>Viridiplantae</taxon>
        <taxon>Streptophyta</taxon>
        <taxon>Embryophyta</taxon>
        <taxon>Tracheophyta</taxon>
        <taxon>Spermatophyta</taxon>
        <taxon>Magnoliopsida</taxon>
        <taxon>eudicotyledons</taxon>
        <taxon>Gunneridae</taxon>
        <taxon>Pentapetalae</taxon>
        <taxon>rosids</taxon>
        <taxon>malvids</taxon>
        <taxon>Malvales</taxon>
        <taxon>Malvaceae</taxon>
        <taxon>Malvoideae</taxon>
        <taxon>Gossypium</taxon>
    </lineage>
</organism>
<dbReference type="Pfam" id="PF12796">
    <property type="entry name" value="Ank_2"/>
    <property type="match status" value="2"/>
</dbReference>
<feature type="repeat" description="ANK" evidence="1">
    <location>
        <begin position="551"/>
        <end position="578"/>
    </location>
</feature>
<feature type="transmembrane region" description="Helical" evidence="2">
    <location>
        <begin position="423"/>
        <end position="441"/>
    </location>
</feature>
<feature type="repeat" description="ANK" evidence="1">
    <location>
        <begin position="110"/>
        <end position="137"/>
    </location>
</feature>
<feature type="transmembrane region" description="Helical" evidence="2">
    <location>
        <begin position="360"/>
        <end position="384"/>
    </location>
</feature>
<protein>
    <recommendedName>
        <fullName evidence="3">PGG domain-containing protein</fullName>
    </recommendedName>
</protein>
<evidence type="ECO:0000256" key="1">
    <source>
        <dbReference type="PROSITE-ProRule" id="PRU00023"/>
    </source>
</evidence>
<name>A0A9D3UY83_9ROSI</name>
<dbReference type="Proteomes" id="UP000828251">
    <property type="component" value="Unassembled WGS sequence"/>
</dbReference>